<keyword evidence="7 12" id="KW-0067">ATP-binding</keyword>
<comment type="subcellular location">
    <subcellularLocation>
        <location evidence="1 12">Cytoplasm</location>
    </subcellularLocation>
</comment>
<proteinExistence type="inferred from homology"/>
<keyword evidence="4 12" id="KW-0963">Cytoplasm</keyword>
<dbReference type="HAMAP" id="MF_00176">
    <property type="entry name" value="Ser_tRNA_synth_type1"/>
    <property type="match status" value="1"/>
</dbReference>
<evidence type="ECO:0000256" key="5">
    <source>
        <dbReference type="ARBA" id="ARBA00022598"/>
    </source>
</evidence>
<feature type="binding site" evidence="12 14">
    <location>
        <begin position="272"/>
        <end position="274"/>
    </location>
    <ligand>
        <name>ATP</name>
        <dbReference type="ChEBI" id="CHEBI:30616"/>
    </ligand>
</feature>
<comment type="subunit">
    <text evidence="12">Homodimer. The tRNA molecule binds across the dimer.</text>
</comment>
<feature type="binding site" evidence="13">
    <location>
        <position position="272"/>
    </location>
    <ligand>
        <name>L-serine</name>
        <dbReference type="ChEBI" id="CHEBI:33384"/>
    </ligand>
</feature>
<dbReference type="GO" id="GO:0005737">
    <property type="term" value="C:cytoplasm"/>
    <property type="evidence" value="ECO:0007669"/>
    <property type="project" value="UniProtKB-SubCell"/>
</dbReference>
<feature type="binding site" evidence="12">
    <location>
        <begin position="241"/>
        <end position="243"/>
    </location>
    <ligand>
        <name>L-serine</name>
        <dbReference type="ChEBI" id="CHEBI:33384"/>
    </ligand>
</feature>
<feature type="compositionally biased region" description="Polar residues" evidence="15">
    <location>
        <begin position="46"/>
        <end position="57"/>
    </location>
</feature>
<evidence type="ECO:0000313" key="18">
    <source>
        <dbReference type="EMBL" id="MEJ6497912.1"/>
    </source>
</evidence>
<dbReference type="CDD" id="cd00770">
    <property type="entry name" value="SerRS_core"/>
    <property type="match status" value="1"/>
</dbReference>
<dbReference type="PROSITE" id="PS50862">
    <property type="entry name" value="AA_TRNA_LIGASE_II"/>
    <property type="match status" value="1"/>
</dbReference>
<dbReference type="InterPro" id="IPR002314">
    <property type="entry name" value="aa-tRNA-synt_IIb"/>
</dbReference>
<comment type="similarity">
    <text evidence="3 12">Belongs to the class-II aminoacyl-tRNA synthetase family. Type-1 seryl-tRNA synthetase subfamily.</text>
</comment>
<dbReference type="NCBIfam" id="TIGR00414">
    <property type="entry name" value="serS"/>
    <property type="match status" value="1"/>
</dbReference>
<feature type="binding site" evidence="13">
    <location>
        <position position="393"/>
    </location>
    <ligand>
        <name>L-serine</name>
        <dbReference type="ChEBI" id="CHEBI:33384"/>
    </ligand>
</feature>
<comment type="domain">
    <text evidence="12">Consists of two distinct domains, a catalytic core and a N-terminal extension that is involved in tRNA binding.</text>
</comment>
<evidence type="ECO:0000313" key="17">
    <source>
        <dbReference type="EMBL" id="KPM83519.1"/>
    </source>
</evidence>
<dbReference type="EMBL" id="LJTC01000006">
    <property type="protein sequence ID" value="KPM83519.1"/>
    <property type="molecule type" value="Genomic_DNA"/>
</dbReference>
<evidence type="ECO:0000256" key="9">
    <source>
        <dbReference type="ARBA" id="ARBA00023146"/>
    </source>
</evidence>
<dbReference type="InterPro" id="IPR033729">
    <property type="entry name" value="SerRS_core"/>
</dbReference>
<evidence type="ECO:0000256" key="4">
    <source>
        <dbReference type="ARBA" id="ARBA00022490"/>
    </source>
</evidence>
<reference evidence="18 20" key="2">
    <citation type="submission" date="2023-01" db="EMBL/GenBank/DDBJ databases">
        <title>Trichodesmium-associated heterotrophic epibiont bacteria.</title>
        <authorList>
            <person name="Cleveland C.S."/>
            <person name="Webb E.A."/>
        </authorList>
    </citation>
    <scope>NUCLEOTIDE SEQUENCE [LARGE SCALE GENOMIC DNA]</scope>
    <source>
        <strain evidence="18 20">USCH2</strain>
    </source>
</reference>
<evidence type="ECO:0000256" key="12">
    <source>
        <dbReference type="HAMAP-Rule" id="MF_00176"/>
    </source>
</evidence>
<dbReference type="UniPathway" id="UPA00906">
    <property type="reaction ID" value="UER00895"/>
</dbReference>
<name>A0A0P7EEH7_9GAMM</name>
<comment type="caution">
    <text evidence="12">Lacks conserved residue(s) required for the propagation of feature annotation.</text>
</comment>
<dbReference type="Gene3D" id="1.10.287.40">
    <property type="entry name" value="Serine-tRNA synthetase, tRNA binding domain"/>
    <property type="match status" value="1"/>
</dbReference>
<comment type="function">
    <text evidence="12">Catalyzes the attachment of serine to tRNA(Ser). Is also able to aminoacylate tRNA(Sec) with serine, to form the misacylated tRNA L-seryl-tRNA(Sec), which will be further converted into selenocysteinyl-tRNA(Sec).</text>
</comment>
<dbReference type="PATRIC" id="fig|570156.3.peg.3185"/>
<feature type="binding site" evidence="12 13">
    <location>
        <position position="295"/>
    </location>
    <ligand>
        <name>L-serine</name>
        <dbReference type="ChEBI" id="CHEBI:33384"/>
    </ligand>
</feature>
<evidence type="ECO:0000256" key="7">
    <source>
        <dbReference type="ARBA" id="ARBA00022840"/>
    </source>
</evidence>
<dbReference type="OrthoDB" id="9804647at2"/>
<keyword evidence="6 12" id="KW-0547">Nucleotide-binding</keyword>
<evidence type="ECO:0000256" key="10">
    <source>
        <dbReference type="ARBA" id="ARBA00047929"/>
    </source>
</evidence>
<feature type="region of interest" description="Disordered" evidence="15">
    <location>
        <begin position="46"/>
        <end position="70"/>
    </location>
</feature>
<evidence type="ECO:0000256" key="11">
    <source>
        <dbReference type="ARBA" id="ARBA00048823"/>
    </source>
</evidence>
<evidence type="ECO:0000256" key="15">
    <source>
        <dbReference type="SAM" id="MobiDB-lite"/>
    </source>
</evidence>
<dbReference type="EC" id="6.1.1.11" evidence="12"/>
<dbReference type="InterPro" id="IPR006195">
    <property type="entry name" value="aa-tRNA-synth_II"/>
</dbReference>
<evidence type="ECO:0000313" key="20">
    <source>
        <dbReference type="Proteomes" id="UP001377972"/>
    </source>
</evidence>
<evidence type="ECO:0000256" key="3">
    <source>
        <dbReference type="ARBA" id="ARBA00010728"/>
    </source>
</evidence>
<dbReference type="STRING" id="570156.AOG27_10480"/>
<evidence type="ECO:0000256" key="14">
    <source>
        <dbReference type="PIRSR" id="PIRSR001529-2"/>
    </source>
</evidence>
<comment type="caution">
    <text evidence="17">The sequence shown here is derived from an EMBL/GenBank/DDBJ whole genome shotgun (WGS) entry which is preliminary data.</text>
</comment>
<gene>
    <name evidence="12 18" type="primary">serS</name>
    <name evidence="17" type="ORF">AOG27_10480</name>
    <name evidence="18" type="ORF">PQI24_17865</name>
</gene>
<evidence type="ECO:0000313" key="19">
    <source>
        <dbReference type="Proteomes" id="UP000050378"/>
    </source>
</evidence>
<dbReference type="GO" id="GO:0006434">
    <property type="term" value="P:seryl-tRNA aminoacylation"/>
    <property type="evidence" value="ECO:0007669"/>
    <property type="project" value="UniProtKB-UniRule"/>
</dbReference>
<keyword evidence="5 12" id="KW-0436">Ligase</keyword>
<comment type="catalytic activity">
    <reaction evidence="10 12">
        <text>tRNA(Sec) + L-serine + ATP = L-seryl-tRNA(Sec) + AMP + diphosphate + H(+)</text>
        <dbReference type="Rhea" id="RHEA:42580"/>
        <dbReference type="Rhea" id="RHEA-COMP:9742"/>
        <dbReference type="Rhea" id="RHEA-COMP:10128"/>
        <dbReference type="ChEBI" id="CHEBI:15378"/>
        <dbReference type="ChEBI" id="CHEBI:30616"/>
        <dbReference type="ChEBI" id="CHEBI:33019"/>
        <dbReference type="ChEBI" id="CHEBI:33384"/>
        <dbReference type="ChEBI" id="CHEBI:78442"/>
        <dbReference type="ChEBI" id="CHEBI:78533"/>
        <dbReference type="ChEBI" id="CHEBI:456215"/>
        <dbReference type="EC" id="6.1.1.11"/>
    </reaction>
</comment>
<dbReference type="InterPro" id="IPR015866">
    <property type="entry name" value="Ser-tRNA-synth_1_N"/>
</dbReference>
<evidence type="ECO:0000256" key="1">
    <source>
        <dbReference type="ARBA" id="ARBA00004496"/>
    </source>
</evidence>
<keyword evidence="9 12" id="KW-0030">Aminoacyl-tRNA synthetase</keyword>
<feature type="binding site" evidence="13">
    <location>
        <position position="241"/>
    </location>
    <ligand>
        <name>L-serine</name>
        <dbReference type="ChEBI" id="CHEBI:33384"/>
    </ligand>
</feature>
<dbReference type="InterPro" id="IPR045864">
    <property type="entry name" value="aa-tRNA-synth_II/BPL/LPL"/>
</dbReference>
<dbReference type="Proteomes" id="UP000050378">
    <property type="component" value="Unassembled WGS sequence"/>
</dbReference>
<protein>
    <recommendedName>
        <fullName evidence="12">Serine--tRNA ligase</fullName>
        <ecNumber evidence="12">6.1.1.11</ecNumber>
    </recommendedName>
    <alternativeName>
        <fullName evidence="12">Seryl-tRNA synthetase</fullName>
        <shortName evidence="12">SerRS</shortName>
    </alternativeName>
    <alternativeName>
        <fullName evidence="12">Seryl-tRNA(Ser/Sec) synthetase</fullName>
    </alternativeName>
</protein>
<evidence type="ECO:0000256" key="13">
    <source>
        <dbReference type="PIRSR" id="PIRSR001529-1"/>
    </source>
</evidence>
<feature type="binding site" evidence="12">
    <location>
        <position position="395"/>
    </location>
    <ligand>
        <name>L-serine</name>
        <dbReference type="ChEBI" id="CHEBI:33384"/>
    </ligand>
</feature>
<dbReference type="Pfam" id="PF02403">
    <property type="entry name" value="Seryl_tRNA_N"/>
    <property type="match status" value="1"/>
</dbReference>
<keyword evidence="20" id="KW-1185">Reference proteome</keyword>
<dbReference type="PRINTS" id="PR00981">
    <property type="entry name" value="TRNASYNTHSER"/>
</dbReference>
<comment type="catalytic activity">
    <reaction evidence="11 12">
        <text>tRNA(Ser) + L-serine + ATP = L-seryl-tRNA(Ser) + AMP + diphosphate + H(+)</text>
        <dbReference type="Rhea" id="RHEA:12292"/>
        <dbReference type="Rhea" id="RHEA-COMP:9669"/>
        <dbReference type="Rhea" id="RHEA-COMP:9703"/>
        <dbReference type="ChEBI" id="CHEBI:15378"/>
        <dbReference type="ChEBI" id="CHEBI:30616"/>
        <dbReference type="ChEBI" id="CHEBI:33019"/>
        <dbReference type="ChEBI" id="CHEBI:33384"/>
        <dbReference type="ChEBI" id="CHEBI:78442"/>
        <dbReference type="ChEBI" id="CHEBI:78533"/>
        <dbReference type="ChEBI" id="CHEBI:456215"/>
        <dbReference type="EC" id="6.1.1.11"/>
    </reaction>
</comment>
<dbReference type="AlphaFoldDB" id="A0A0P7EEH7"/>
<dbReference type="GO" id="GO:0016260">
    <property type="term" value="P:selenocysteine biosynthetic process"/>
    <property type="evidence" value="ECO:0007669"/>
    <property type="project" value="UniProtKB-UniRule"/>
</dbReference>
<feature type="binding site" evidence="12 14">
    <location>
        <begin position="359"/>
        <end position="362"/>
    </location>
    <ligand>
        <name>ATP</name>
        <dbReference type="ChEBI" id="CHEBI:30616"/>
    </ligand>
</feature>
<dbReference type="InterPro" id="IPR042103">
    <property type="entry name" value="SerRS_1_N_sf"/>
</dbReference>
<accession>A0A0P7EEH7</accession>
<dbReference type="GO" id="GO:0004828">
    <property type="term" value="F:serine-tRNA ligase activity"/>
    <property type="evidence" value="ECO:0007669"/>
    <property type="project" value="UniProtKB-UniRule"/>
</dbReference>
<dbReference type="EMBL" id="JAQPZS010000021">
    <property type="protein sequence ID" value="MEJ6497912.1"/>
    <property type="molecule type" value="Genomic_DNA"/>
</dbReference>
<organism evidence="17 19">
    <name type="scientific">Pseudoalteromonas lipolytica</name>
    <dbReference type="NCBI Taxonomy" id="570156"/>
    <lineage>
        <taxon>Bacteria</taxon>
        <taxon>Pseudomonadati</taxon>
        <taxon>Pseudomonadota</taxon>
        <taxon>Gammaproteobacteria</taxon>
        <taxon>Alteromonadales</taxon>
        <taxon>Pseudoalteromonadaceae</taxon>
        <taxon>Pseudoalteromonas</taxon>
    </lineage>
</organism>
<evidence type="ECO:0000256" key="2">
    <source>
        <dbReference type="ARBA" id="ARBA00005045"/>
    </source>
</evidence>
<dbReference type="RefSeq" id="WP_054552975.1">
    <property type="nucleotide sequence ID" value="NZ_JAQPZS010000021.1"/>
</dbReference>
<dbReference type="SUPFAM" id="SSF55681">
    <property type="entry name" value="Class II aaRS and biotin synthetases"/>
    <property type="match status" value="1"/>
</dbReference>
<dbReference type="Proteomes" id="UP001377972">
    <property type="component" value="Unassembled WGS sequence"/>
</dbReference>
<dbReference type="InterPro" id="IPR010978">
    <property type="entry name" value="tRNA-bd_arm"/>
</dbReference>
<dbReference type="Pfam" id="PF00587">
    <property type="entry name" value="tRNA-synt_2b"/>
    <property type="match status" value="1"/>
</dbReference>
<feature type="domain" description="Aminoacyl-transfer RNA synthetases class-II family profile" evidence="16">
    <location>
        <begin position="173"/>
        <end position="420"/>
    </location>
</feature>
<dbReference type="GO" id="GO:0005524">
    <property type="term" value="F:ATP binding"/>
    <property type="evidence" value="ECO:0007669"/>
    <property type="project" value="UniProtKB-UniRule"/>
</dbReference>
<evidence type="ECO:0000256" key="6">
    <source>
        <dbReference type="ARBA" id="ARBA00022741"/>
    </source>
</evidence>
<dbReference type="InterPro" id="IPR002317">
    <property type="entry name" value="Ser-tRNA-ligase_type_1"/>
</dbReference>
<dbReference type="PIRSF" id="PIRSF001529">
    <property type="entry name" value="Ser-tRNA-synth_IIa"/>
    <property type="match status" value="1"/>
</dbReference>
<keyword evidence="8 12" id="KW-0648">Protein biosynthesis</keyword>
<dbReference type="PANTHER" id="PTHR43697:SF1">
    <property type="entry name" value="SERINE--TRNA LIGASE"/>
    <property type="match status" value="1"/>
</dbReference>
<sequence length="434" mass="48309">MLDSKYLRQDIEQAAARLASRGYELDTAAVTALEEKRKTLQVKTQELQSERNASSKAIGQAKAKGEHEKAQQLLDSVSNLGDQLDSVKAEQDAVLEELKQIALAIPNLPDESVPVGEDEDQNVEISTWGTPKSYDFEVKDHVDVGQDVNGLDFEMGVKISGARFTVMRGQVARMHRALTQFMLDTHTEQNGYTEMYVPYLVNSASLYGTSQLPKFAGDLFHTLGLVDDDGQQQPGFSLIPTAEVPLTNSARDEIYDESDLPIRLTAHTPCFRSEAGSYGRDTRGLIRQHQFDKVELVQLVKPEDSMQALEELTGHAEQILQALELPYRKVILCTGDMGFGAAKTYDLEVWLPAQNTYREISSCSNMVDFQARRMQARFRRQGEKKPELLHTLNGSGLAVGRTLVAILENYQQADGSIVVPEVLRPYMGGLEVIK</sequence>
<evidence type="ECO:0000256" key="8">
    <source>
        <dbReference type="ARBA" id="ARBA00022917"/>
    </source>
</evidence>
<dbReference type="SUPFAM" id="SSF46589">
    <property type="entry name" value="tRNA-binding arm"/>
    <property type="match status" value="1"/>
</dbReference>
<reference evidence="17 19" key="1">
    <citation type="submission" date="2015-09" db="EMBL/GenBank/DDBJ databases">
        <title>Draft Genome Sequence of Pseudoalteromonas lipolytica UCD-48B.</title>
        <authorList>
            <person name="Krusor M."/>
            <person name="Coil D.A."/>
            <person name="Lang J.M."/>
            <person name="Eisen J.A."/>
            <person name="Alexiev A."/>
        </authorList>
    </citation>
    <scope>NUCLEOTIDE SEQUENCE [LARGE SCALE GENOMIC DNA]</scope>
    <source>
        <strain evidence="17 19">UCD-48B</strain>
    </source>
</reference>
<dbReference type="PANTHER" id="PTHR43697">
    <property type="entry name" value="SERYL-TRNA SYNTHETASE"/>
    <property type="match status" value="1"/>
</dbReference>
<comment type="pathway">
    <text evidence="2 12">Aminoacyl-tRNA biosynthesis; selenocysteinyl-tRNA(Sec) biosynthesis; L-seryl-tRNA(Sec) from L-serine and tRNA(Sec): step 1/1.</text>
</comment>
<evidence type="ECO:0000259" key="16">
    <source>
        <dbReference type="PROSITE" id="PS50862"/>
    </source>
</evidence>
<dbReference type="Gene3D" id="3.30.930.10">
    <property type="entry name" value="Bira Bifunctional Protein, Domain 2"/>
    <property type="match status" value="1"/>
</dbReference>